<accession>A0A075AJ85</accession>
<dbReference type="RefSeq" id="XP_009163243.1">
    <property type="nucleotide sequence ID" value="XM_009164979.1"/>
</dbReference>
<gene>
    <name evidence="1" type="ORF">T265_01036</name>
</gene>
<dbReference type="GeneID" id="20315224"/>
<organism evidence="1 2">
    <name type="scientific">Opisthorchis viverrini</name>
    <name type="common">Southeast Asian liver fluke</name>
    <dbReference type="NCBI Taxonomy" id="6198"/>
    <lineage>
        <taxon>Eukaryota</taxon>
        <taxon>Metazoa</taxon>
        <taxon>Spiralia</taxon>
        <taxon>Lophotrochozoa</taxon>
        <taxon>Platyhelminthes</taxon>
        <taxon>Trematoda</taxon>
        <taxon>Digenea</taxon>
        <taxon>Opisthorchiida</taxon>
        <taxon>Opisthorchiata</taxon>
        <taxon>Opisthorchiidae</taxon>
        <taxon>Opisthorchis</taxon>
    </lineage>
</organism>
<evidence type="ECO:0000313" key="2">
    <source>
        <dbReference type="Proteomes" id="UP000054324"/>
    </source>
</evidence>
<dbReference type="PROSITE" id="PS51257">
    <property type="entry name" value="PROKAR_LIPOPROTEIN"/>
    <property type="match status" value="1"/>
</dbReference>
<dbReference type="KEGG" id="ovi:T265_01036"/>
<keyword evidence="2" id="KW-1185">Reference proteome</keyword>
<dbReference type="CTD" id="20315224"/>
<reference evidence="1 2" key="1">
    <citation type="submission" date="2013-11" db="EMBL/GenBank/DDBJ databases">
        <title>Opisthorchis viverrini - life in the bile duct.</title>
        <authorList>
            <person name="Young N.D."/>
            <person name="Nagarajan N."/>
            <person name="Lin S.J."/>
            <person name="Korhonen P.K."/>
            <person name="Jex A.R."/>
            <person name="Hall R.S."/>
            <person name="Safavi-Hemami H."/>
            <person name="Kaewkong W."/>
            <person name="Bertrand D."/>
            <person name="Gao S."/>
            <person name="Seet Q."/>
            <person name="Wongkham S."/>
            <person name="Teh B.T."/>
            <person name="Wongkham C."/>
            <person name="Intapan P.M."/>
            <person name="Maleewong W."/>
            <person name="Yang X."/>
            <person name="Hu M."/>
            <person name="Wang Z."/>
            <person name="Hofmann A."/>
            <person name="Sternberg P.W."/>
            <person name="Tan P."/>
            <person name="Wang J."/>
            <person name="Gasser R.B."/>
        </authorList>
    </citation>
    <scope>NUCLEOTIDE SEQUENCE [LARGE SCALE GENOMIC DNA]</scope>
</reference>
<proteinExistence type="predicted"/>
<name>A0A075AJ85_OPIVI</name>
<sequence length="81" mass="9554">MLSRLLMNHIIRRRLTPPFFYFLSQFYQHTSLISCHVPKSFHLEHSPTNISDQSRSHDQYVTAALLASDRRLENQLLPTVM</sequence>
<dbReference type="AlphaFoldDB" id="A0A075AJ85"/>
<evidence type="ECO:0000313" key="1">
    <source>
        <dbReference type="EMBL" id="KER32944.1"/>
    </source>
</evidence>
<protein>
    <submittedName>
        <fullName evidence="1">Uncharacterized protein</fullName>
    </submittedName>
</protein>
<dbReference type="EMBL" id="KL596629">
    <property type="protein sequence ID" value="KER32944.1"/>
    <property type="molecule type" value="Genomic_DNA"/>
</dbReference>
<dbReference type="Proteomes" id="UP000054324">
    <property type="component" value="Unassembled WGS sequence"/>
</dbReference>